<keyword evidence="3" id="KW-1185">Reference proteome</keyword>
<dbReference type="EMBL" id="JAGGLB010000007">
    <property type="protein sequence ID" value="MBP1990956.1"/>
    <property type="molecule type" value="Genomic_DNA"/>
</dbReference>
<proteinExistence type="predicted"/>
<accession>A0ABS4IVT8</accession>
<keyword evidence="1" id="KW-0378">Hydrolase</keyword>
<gene>
    <name evidence="2" type="ORF">J2Z66_002563</name>
</gene>
<protein>
    <recommendedName>
        <fullName evidence="4">Beta-hexosaminidase bacterial type N-terminal domain-containing protein</fullName>
    </recommendedName>
</protein>
<dbReference type="SUPFAM" id="SSF51445">
    <property type="entry name" value="(Trans)glycosidases"/>
    <property type="match status" value="1"/>
</dbReference>
<evidence type="ECO:0000256" key="1">
    <source>
        <dbReference type="ARBA" id="ARBA00022801"/>
    </source>
</evidence>
<dbReference type="RefSeq" id="WP_209971713.1">
    <property type="nucleotide sequence ID" value="NZ_JAGGLB010000007.1"/>
</dbReference>
<comment type="caution">
    <text evidence="2">The sequence shown here is derived from an EMBL/GenBank/DDBJ whole genome shotgun (WGS) entry which is preliminary data.</text>
</comment>
<evidence type="ECO:0008006" key="4">
    <source>
        <dbReference type="Google" id="ProtNLM"/>
    </source>
</evidence>
<dbReference type="InterPro" id="IPR017853">
    <property type="entry name" value="GH"/>
</dbReference>
<dbReference type="Proteomes" id="UP001519287">
    <property type="component" value="Unassembled WGS sequence"/>
</dbReference>
<sequence length="889" mass="101489">MLELFRDSKGKTALQLPHFPTQMQAIVWRNWGLVPVGHIAKVLRTNAEQVALLAEGMGLSAAPEVNPLWLSRGYITIIRANWHLLTYEQLLILLDWTEEQLVFALKEDDFLWYKLGLFKPEIEEIYYRSLLPEEKEQTEQLRQRIVEHFPSGVPVGLPGDKDKAFGFLDRFKRADPIETYTTPQPSDWKEYEVKLGEIKLDASWTITYPTNGKHVKDFIDQFVRKMKKNWGIDLRAFSKDEERQGQTGEYSLQLQIEPHTSVLAESHEIHVLAKTITVKAVDEPGLLKGLQWMAKQMDERGGPLLQQGYTKRLTKFDLRYIYSYSAVFGDPLIDPELDPNPDGLLEALSELGVNGIWLHCVLYNLIPWKEAPELSQDWEKRLEGLRRLTERAAKYGIGIYLYFNEPRGMALPFFDQHPDWKGATENGVQAALCTSRPEIQQYIRESTASLFREVPELAGLFTITMSENLTNCYSRTFGNDTECPRCSQRKASEIVAEVNRCIAEGAFSVKPDARIICWTWGWDSFSEEMLLEAIEQLPDGVRLMCVSEELMPTNIADTKGIVRDYSISIVGPGERSKTSWEAANRRGLQTMAKVQLNNSWECSAVPYLPVLDIIEEHLDNLSQSGVSGLMLSWTLGGYPSPNLELASEYYWETTRSNPAETNREAAGQQQVAPGKNELLKRKFGRGAFERVSKAISQLSEAFREFPFHCGTLYVAPQNYGPSNKLHLTPTGYTATMVGFPYDNLEAWKSVYTADRFEEQFQLLSQKWKKGMDQLGDAEPYIAAGGHEAYTELVNAAWGAYYHFRSTALQISFVIKRDLYLQEEDASMREKQRGELLTIIDEEIGLAKALYELVGRDSRIGYEATNHYYYTRQDLQEKVLNCLHIKALLS</sequence>
<dbReference type="Gene3D" id="3.30.379.10">
    <property type="entry name" value="Chitobiase/beta-hexosaminidase domain 2-like"/>
    <property type="match status" value="1"/>
</dbReference>
<evidence type="ECO:0000313" key="2">
    <source>
        <dbReference type="EMBL" id="MBP1990956.1"/>
    </source>
</evidence>
<dbReference type="InterPro" id="IPR029018">
    <property type="entry name" value="Hex-like_dom2"/>
</dbReference>
<organism evidence="2 3">
    <name type="scientific">Paenibacillus eucommiae</name>
    <dbReference type="NCBI Taxonomy" id="1355755"/>
    <lineage>
        <taxon>Bacteria</taxon>
        <taxon>Bacillati</taxon>
        <taxon>Bacillota</taxon>
        <taxon>Bacilli</taxon>
        <taxon>Bacillales</taxon>
        <taxon>Paenibacillaceae</taxon>
        <taxon>Paenibacillus</taxon>
    </lineage>
</organism>
<name>A0ABS4IVT8_9BACL</name>
<reference evidence="2 3" key="1">
    <citation type="submission" date="2021-03" db="EMBL/GenBank/DDBJ databases">
        <title>Genomic Encyclopedia of Type Strains, Phase IV (KMG-IV): sequencing the most valuable type-strain genomes for metagenomic binning, comparative biology and taxonomic classification.</title>
        <authorList>
            <person name="Goeker M."/>
        </authorList>
    </citation>
    <scope>NUCLEOTIDE SEQUENCE [LARGE SCALE GENOMIC DNA]</scope>
    <source>
        <strain evidence="2 3">DSM 26048</strain>
    </source>
</reference>
<evidence type="ECO:0000313" key="3">
    <source>
        <dbReference type="Proteomes" id="UP001519287"/>
    </source>
</evidence>